<proteinExistence type="predicted"/>
<dbReference type="Proteomes" id="UP000784294">
    <property type="component" value="Unassembled WGS sequence"/>
</dbReference>
<name>A0A448XAC9_9PLAT</name>
<protein>
    <submittedName>
        <fullName evidence="2">Uncharacterized protein</fullName>
    </submittedName>
</protein>
<accession>A0A448XAC9</accession>
<sequence length="52" mass="5857">MHQAPGEDGESERGLDENSVGVGELTGDNRLLHRYRKAKMGVFWADRLVFPN</sequence>
<evidence type="ECO:0000313" key="3">
    <source>
        <dbReference type="Proteomes" id="UP000784294"/>
    </source>
</evidence>
<gene>
    <name evidence="2" type="ORF">PXEA_LOCUS25582</name>
</gene>
<dbReference type="AlphaFoldDB" id="A0A448XAC9"/>
<evidence type="ECO:0000313" key="2">
    <source>
        <dbReference type="EMBL" id="VEL32142.1"/>
    </source>
</evidence>
<reference evidence="2" key="1">
    <citation type="submission" date="2018-11" db="EMBL/GenBank/DDBJ databases">
        <authorList>
            <consortium name="Pathogen Informatics"/>
        </authorList>
    </citation>
    <scope>NUCLEOTIDE SEQUENCE</scope>
</reference>
<keyword evidence="3" id="KW-1185">Reference proteome</keyword>
<dbReference type="EMBL" id="CAAALY010130745">
    <property type="protein sequence ID" value="VEL32142.1"/>
    <property type="molecule type" value="Genomic_DNA"/>
</dbReference>
<evidence type="ECO:0000256" key="1">
    <source>
        <dbReference type="SAM" id="MobiDB-lite"/>
    </source>
</evidence>
<feature type="region of interest" description="Disordered" evidence="1">
    <location>
        <begin position="1"/>
        <end position="24"/>
    </location>
</feature>
<organism evidence="2 3">
    <name type="scientific">Protopolystoma xenopodis</name>
    <dbReference type="NCBI Taxonomy" id="117903"/>
    <lineage>
        <taxon>Eukaryota</taxon>
        <taxon>Metazoa</taxon>
        <taxon>Spiralia</taxon>
        <taxon>Lophotrochozoa</taxon>
        <taxon>Platyhelminthes</taxon>
        <taxon>Monogenea</taxon>
        <taxon>Polyopisthocotylea</taxon>
        <taxon>Polystomatidea</taxon>
        <taxon>Polystomatidae</taxon>
        <taxon>Protopolystoma</taxon>
    </lineage>
</organism>
<comment type="caution">
    <text evidence="2">The sequence shown here is derived from an EMBL/GenBank/DDBJ whole genome shotgun (WGS) entry which is preliminary data.</text>
</comment>